<gene>
    <name evidence="6" type="ORF">BB558_007146</name>
</gene>
<dbReference type="InterPro" id="IPR002347">
    <property type="entry name" value="SDR_fam"/>
</dbReference>
<dbReference type="PANTHER" id="PTHR45024">
    <property type="entry name" value="DEHYDROGENASES, SHORT CHAIN"/>
    <property type="match status" value="1"/>
</dbReference>
<dbReference type="InterPro" id="IPR051687">
    <property type="entry name" value="Peroxisomal_Beta-Oxidation"/>
</dbReference>
<name>A0A2U1IVV0_SMIAN</name>
<dbReference type="InterPro" id="IPR029069">
    <property type="entry name" value="HotDog_dom_sf"/>
</dbReference>
<evidence type="ECO:0000313" key="7">
    <source>
        <dbReference type="Proteomes" id="UP000245591"/>
    </source>
</evidence>
<keyword evidence="7" id="KW-1185">Reference proteome</keyword>
<dbReference type="GO" id="GO:0016491">
    <property type="term" value="F:oxidoreductase activity"/>
    <property type="evidence" value="ECO:0007669"/>
    <property type="project" value="UniProtKB-KW"/>
</dbReference>
<accession>A0A2U1IVV0</accession>
<evidence type="ECO:0000259" key="5">
    <source>
        <dbReference type="Pfam" id="PF22622"/>
    </source>
</evidence>
<comment type="caution">
    <text evidence="6">The sequence shown here is derived from an EMBL/GenBank/DDBJ whole genome shotgun (WGS) entry which is preliminary data.</text>
</comment>
<proteinExistence type="inferred from homology"/>
<protein>
    <recommendedName>
        <fullName evidence="5">Peroxisomal multifunctional enzyme type 2-like N-terminal domain-containing protein</fullName>
    </recommendedName>
</protein>
<evidence type="ECO:0000256" key="2">
    <source>
        <dbReference type="ARBA" id="ARBA00023002"/>
    </source>
</evidence>
<keyword evidence="3" id="KW-0456">Lyase</keyword>
<dbReference type="InterPro" id="IPR036291">
    <property type="entry name" value="NAD(P)-bd_dom_sf"/>
</dbReference>
<reference evidence="6 7" key="1">
    <citation type="journal article" date="2018" name="MBio">
        <title>Comparative Genomics Reveals the Core Gene Toolbox for the Fungus-Insect Symbiosis.</title>
        <authorList>
            <person name="Wang Y."/>
            <person name="Stata M."/>
            <person name="Wang W."/>
            <person name="Stajich J.E."/>
            <person name="White M.M."/>
            <person name="Moncalvo J.M."/>
        </authorList>
    </citation>
    <scope>NUCLEOTIDE SEQUENCE [LARGE SCALE GENOMIC DNA]</scope>
    <source>
        <strain evidence="6 7">AUS-126-30</strain>
    </source>
</reference>
<comment type="similarity">
    <text evidence="1">Belongs to the short-chain dehydrogenases/reductases (SDR) family.</text>
</comment>
<dbReference type="Gene3D" id="3.40.50.720">
    <property type="entry name" value="NAD(P)-binding Rossmann-like Domain"/>
    <property type="match status" value="3"/>
</dbReference>
<organism evidence="6 7">
    <name type="scientific">Smittium angustum</name>
    <dbReference type="NCBI Taxonomy" id="133377"/>
    <lineage>
        <taxon>Eukaryota</taxon>
        <taxon>Fungi</taxon>
        <taxon>Fungi incertae sedis</taxon>
        <taxon>Zoopagomycota</taxon>
        <taxon>Kickxellomycotina</taxon>
        <taxon>Harpellomycetes</taxon>
        <taxon>Harpellales</taxon>
        <taxon>Legeriomycetaceae</taxon>
        <taxon>Smittium</taxon>
    </lineage>
</organism>
<evidence type="ECO:0000256" key="4">
    <source>
        <dbReference type="SAM" id="MobiDB-lite"/>
    </source>
</evidence>
<dbReference type="Proteomes" id="UP000245591">
    <property type="component" value="Unassembled WGS sequence"/>
</dbReference>
<keyword evidence="2" id="KW-0560">Oxidoreductase</keyword>
<dbReference type="Pfam" id="PF00106">
    <property type="entry name" value="adh_short"/>
    <property type="match status" value="1"/>
</dbReference>
<dbReference type="InterPro" id="IPR054357">
    <property type="entry name" value="MFE-2_N"/>
</dbReference>
<dbReference type="GO" id="GO:0016829">
    <property type="term" value="F:lyase activity"/>
    <property type="evidence" value="ECO:0007669"/>
    <property type="project" value="UniProtKB-KW"/>
</dbReference>
<evidence type="ECO:0000256" key="1">
    <source>
        <dbReference type="ARBA" id="ARBA00006484"/>
    </source>
</evidence>
<dbReference type="SUPFAM" id="SSF51735">
    <property type="entry name" value="NAD(P)-binding Rossmann-fold domains"/>
    <property type="match status" value="1"/>
</dbReference>
<evidence type="ECO:0000256" key="3">
    <source>
        <dbReference type="ARBA" id="ARBA00023239"/>
    </source>
</evidence>
<feature type="region of interest" description="Disordered" evidence="4">
    <location>
        <begin position="267"/>
        <end position="306"/>
    </location>
</feature>
<feature type="domain" description="Peroxisomal multifunctional enzyme type 2-like N-terminal" evidence="5">
    <location>
        <begin position="1212"/>
        <end position="1308"/>
    </location>
</feature>
<sequence length="1309" mass="146245">MDEATAKILKDLTEKVEELLIEALPSIEEDFFRTPLTEEERRDVIYSYPRTSAMVYLPPPLNDSASIGVKKIDSMLYGIQVALAQATRPIDYYVHRRIQNSASVRMEDESIEFANTMRILLSDIAATVTQGRLDNRHRGIELSGKPPQIIETEVKPLMDQETFNTLLTSKKTTRKPRIKRLFCGHQQILFDSDTSSNLATAQTSQNATQTTGNNHPLSNFCGRGRGAHLGKANGQQLGSKHCVDWISNHVLGFKIKGDSKVKARLTPNDAPAQIDEEAGQEGARSADGGSGHPTYKESHRRGKTTKSRVLQPDFCNTEEGLGTETHTRLKEIERARRTEEFQNGISEDNMQIDTPEELYDVAEPQICVYTHTYSQVVQEVLKVLLESPEISVQSPTILTVPESTHLHKDTPPDIVMDEITGDPSVGLFGQPADFGRVKEEMSSQYGIGICKVEGTEIPDQTIEINNDTSSNHYSSRMVINSREMTLKIPPTKVRDLHREATNIATGEINAEETFGIQEHLSSKEDKMDINDYIQQNSEQQSQMVERPTEDLERHELYTGDVWKEPEALLHIKVKELLAIYKAVCLPAVVGRSALIYSDNTTSLAEDLVPLPGNEYPTTSDIRANFPKSCRCTKQAYSTNKVVPLNQCISGIGEELWETRRRSICHADKQEGKELLQLVQGQQGCWSKFISIQLERVEQRLLLSTMEPDSSGHLEGLRGTHITNISNTAMEDSNMVPGPTRAFSETANATVIHHNHTKPPKRKVTARQEQGLVADGMEDQWSVLKAQGFADTAINIIIFNDRSIKRRSRYYTTQRQFLDWRIANNSPNPISADQIVNYLAEIYVKRKLSPNSIKSYKSAIMHLVSDPEHISSQLCFKEFFKAINDTSIKSFVRPFIDISPVLSKLKEWGSISELDIDKLTTKVCWLLSMPHQGEVLILVIVAPKEKRKGSPIERQSEIRSHADPVLCPRRAFTAYRKRIAEIPCRIRLNVALSVDSITRHIHNLSSMISRPPGTPIPKAQAIGATLASIAGIPSDEIVSHGFCFTTNSSSSVGLYGNFGQANYSAAKSATNGFTRTLPHKSIKNGIRVNSLFIGFLCHNSCPDSGKIFQIGSCWAGKVCRQSTGGHIFVPDETYTPESIRDRWSVITNFDDGRAQWLTSSGDFNKVVVGNIMRVLNVKIGETSNVEKKITARNQNATIDVEAARKHVFQPKNFAFTERDVMLYAFGISASHKNLPLVYELSPKFHTFPTFPILAKFFCGVNYGEFLPKFNPMMLLHGEEFVQIHSPIPTSGNFVCTSQVVDIADKGKASA</sequence>
<dbReference type="Gene3D" id="3.10.129.10">
    <property type="entry name" value="Hotdog Thioesterase"/>
    <property type="match status" value="1"/>
</dbReference>
<dbReference type="SUPFAM" id="SSF54637">
    <property type="entry name" value="Thioesterase/thiol ester dehydrase-isomerase"/>
    <property type="match status" value="1"/>
</dbReference>
<dbReference type="Pfam" id="PF22622">
    <property type="entry name" value="MFE-2_hydrat-2_N"/>
    <property type="match status" value="1"/>
</dbReference>
<feature type="non-terminal residue" evidence="6">
    <location>
        <position position="1309"/>
    </location>
</feature>
<dbReference type="EMBL" id="MBFU01001077">
    <property type="protein sequence ID" value="PVZ96927.1"/>
    <property type="molecule type" value="Genomic_DNA"/>
</dbReference>
<evidence type="ECO:0000313" key="6">
    <source>
        <dbReference type="EMBL" id="PVZ96927.1"/>
    </source>
</evidence>
<dbReference type="PANTHER" id="PTHR45024:SF2">
    <property type="entry name" value="SCP2 DOMAIN-CONTAINING PROTEIN"/>
    <property type="match status" value="1"/>
</dbReference>